<reference evidence="6 7" key="1">
    <citation type="submission" date="2021-12" db="EMBL/GenBank/DDBJ databases">
        <title>Genome sequence of Kibdelosporangium philippinense ATCC 49844.</title>
        <authorList>
            <person name="Fedorov E.A."/>
            <person name="Omeragic M."/>
            <person name="Shalygina K.F."/>
            <person name="Maclea K.S."/>
        </authorList>
    </citation>
    <scope>NUCLEOTIDE SEQUENCE [LARGE SCALE GENOMIC DNA]</scope>
    <source>
        <strain evidence="6 7">ATCC 49844</strain>
    </source>
</reference>
<dbReference type="Pfam" id="PF00196">
    <property type="entry name" value="GerE"/>
    <property type="match status" value="1"/>
</dbReference>
<evidence type="ECO:0000313" key="7">
    <source>
        <dbReference type="Proteomes" id="UP001521150"/>
    </source>
</evidence>
<organism evidence="6 7">
    <name type="scientific">Kibdelosporangium philippinense</name>
    <dbReference type="NCBI Taxonomy" id="211113"/>
    <lineage>
        <taxon>Bacteria</taxon>
        <taxon>Bacillati</taxon>
        <taxon>Actinomycetota</taxon>
        <taxon>Actinomycetes</taxon>
        <taxon>Pseudonocardiales</taxon>
        <taxon>Pseudonocardiaceae</taxon>
        <taxon>Kibdelosporangium</taxon>
    </lineage>
</organism>
<name>A0ABS8Z9D4_9PSEU</name>
<dbReference type="Proteomes" id="UP001521150">
    <property type="component" value="Unassembled WGS sequence"/>
</dbReference>
<dbReference type="Gene3D" id="1.10.10.10">
    <property type="entry name" value="Winged helix-like DNA-binding domain superfamily/Winged helix DNA-binding domain"/>
    <property type="match status" value="1"/>
</dbReference>
<dbReference type="RefSeq" id="WP_250109441.1">
    <property type="nucleotide sequence ID" value="NZ_JAJVCN010000001.1"/>
</dbReference>
<dbReference type="PRINTS" id="PR00038">
    <property type="entry name" value="HTHLUXR"/>
</dbReference>
<evidence type="ECO:0000259" key="5">
    <source>
        <dbReference type="PROSITE" id="PS50043"/>
    </source>
</evidence>
<evidence type="ECO:0000256" key="2">
    <source>
        <dbReference type="ARBA" id="ARBA00023125"/>
    </source>
</evidence>
<keyword evidence="3" id="KW-0804">Transcription</keyword>
<gene>
    <name evidence="6" type="ORF">LWC34_15055</name>
</gene>
<evidence type="ECO:0000313" key="6">
    <source>
        <dbReference type="EMBL" id="MCE7004142.1"/>
    </source>
</evidence>
<accession>A0ABS8Z9D4</accession>
<dbReference type="InterPro" id="IPR000792">
    <property type="entry name" value="Tscrpt_reg_LuxR_C"/>
</dbReference>
<comment type="caution">
    <text evidence="6">The sequence shown here is derived from an EMBL/GenBank/DDBJ whole genome shotgun (WGS) entry which is preliminary data.</text>
</comment>
<evidence type="ECO:0000256" key="1">
    <source>
        <dbReference type="ARBA" id="ARBA00023015"/>
    </source>
</evidence>
<dbReference type="PANTHER" id="PTHR44688">
    <property type="entry name" value="DNA-BINDING TRANSCRIPTIONAL ACTIVATOR DEVR_DOSR"/>
    <property type="match status" value="1"/>
</dbReference>
<evidence type="ECO:0000256" key="4">
    <source>
        <dbReference type="SAM" id="MobiDB-lite"/>
    </source>
</evidence>
<protein>
    <submittedName>
        <fullName evidence="6">LuxR C-terminal-related transcriptional regulator</fullName>
    </submittedName>
</protein>
<proteinExistence type="predicted"/>
<dbReference type="SMART" id="SM00421">
    <property type="entry name" value="HTH_LUXR"/>
    <property type="match status" value="1"/>
</dbReference>
<dbReference type="EMBL" id="JAJVCN010000001">
    <property type="protein sequence ID" value="MCE7004142.1"/>
    <property type="molecule type" value="Genomic_DNA"/>
</dbReference>
<keyword evidence="7" id="KW-1185">Reference proteome</keyword>
<dbReference type="InterPro" id="IPR016032">
    <property type="entry name" value="Sig_transdc_resp-reg_C-effctor"/>
</dbReference>
<dbReference type="PROSITE" id="PS50043">
    <property type="entry name" value="HTH_LUXR_2"/>
    <property type="match status" value="1"/>
</dbReference>
<keyword evidence="2" id="KW-0238">DNA-binding</keyword>
<dbReference type="InterPro" id="IPR036388">
    <property type="entry name" value="WH-like_DNA-bd_sf"/>
</dbReference>
<sequence>MPDSLLTGYQRVLDLAVDILDNPESAPSTTIATTLASILRSNVAFYIDIGVESADVSAISFDRDPGAFRTMMTVAASHPLFQHYRDTGTHEVLDARTLLGGSLWRNHEIFSISRALLDIREHVTIPLGAMRGYSLGRSDGAYSAAELALLERVQALLMSLDRHQRTYRHWHTSIASPARAAEVAEDFRLTSREITVLHLLAQARTAPSIARQLRISPRTVHKHVENLYRKLGTSDRLSAIQRAHALGLLQFSDTPGEKTPRHIAPGVLNSNSPASKGEQRP</sequence>
<dbReference type="PANTHER" id="PTHR44688:SF16">
    <property type="entry name" value="DNA-BINDING TRANSCRIPTIONAL ACTIVATOR DEVR_DOSR"/>
    <property type="match status" value="1"/>
</dbReference>
<dbReference type="SUPFAM" id="SSF46894">
    <property type="entry name" value="C-terminal effector domain of the bipartite response regulators"/>
    <property type="match status" value="1"/>
</dbReference>
<keyword evidence="1" id="KW-0805">Transcription regulation</keyword>
<feature type="region of interest" description="Disordered" evidence="4">
    <location>
        <begin position="253"/>
        <end position="281"/>
    </location>
</feature>
<evidence type="ECO:0000256" key="3">
    <source>
        <dbReference type="ARBA" id="ARBA00023163"/>
    </source>
</evidence>
<feature type="domain" description="HTH luxR-type" evidence="5">
    <location>
        <begin position="182"/>
        <end position="247"/>
    </location>
</feature>
<dbReference type="CDD" id="cd06170">
    <property type="entry name" value="LuxR_C_like"/>
    <property type="match status" value="1"/>
</dbReference>